<feature type="region of interest" description="Disordered" evidence="1">
    <location>
        <begin position="80"/>
        <end position="116"/>
    </location>
</feature>
<dbReference type="KEGG" id="euz:DVS28_a0157"/>
<proteinExistence type="predicted"/>
<keyword evidence="2" id="KW-0969">Cilium</keyword>
<dbReference type="RefSeq" id="WP_164709748.1">
    <property type="nucleotide sequence ID" value="NZ_CP031165.1"/>
</dbReference>
<organism evidence="2 3">
    <name type="scientific">Euzebya pacifica</name>
    <dbReference type="NCBI Taxonomy" id="1608957"/>
    <lineage>
        <taxon>Bacteria</taxon>
        <taxon>Bacillati</taxon>
        <taxon>Actinomycetota</taxon>
        <taxon>Nitriliruptoria</taxon>
        <taxon>Euzebyales</taxon>
    </lineage>
</organism>
<gene>
    <name evidence="2" type="ORF">DVS28_a0157</name>
</gene>
<dbReference type="AlphaFoldDB" id="A0A346XRL8"/>
<reference evidence="2 3" key="1">
    <citation type="submission" date="2018-09" db="EMBL/GenBank/DDBJ databases">
        <title>Complete genome sequence of Euzebya sp. DY32-46 isolated from seawater of Pacific Ocean.</title>
        <authorList>
            <person name="Xu L."/>
            <person name="Wu Y.-H."/>
            <person name="Xu X.-W."/>
        </authorList>
    </citation>
    <scope>NUCLEOTIDE SEQUENCE [LARGE SCALE GENOMIC DNA]</scope>
    <source>
        <strain evidence="2 3">DY32-46</strain>
    </source>
</reference>
<dbReference type="Proteomes" id="UP000264006">
    <property type="component" value="Chromosome"/>
</dbReference>
<keyword evidence="3" id="KW-1185">Reference proteome</keyword>
<keyword evidence="2" id="KW-0282">Flagellum</keyword>
<evidence type="ECO:0000313" key="2">
    <source>
        <dbReference type="EMBL" id="AXV04865.1"/>
    </source>
</evidence>
<evidence type="ECO:0000256" key="1">
    <source>
        <dbReference type="SAM" id="MobiDB-lite"/>
    </source>
</evidence>
<dbReference type="EMBL" id="CP031165">
    <property type="protein sequence ID" value="AXV04865.1"/>
    <property type="molecule type" value="Genomic_DNA"/>
</dbReference>
<name>A0A346XRL8_9ACTN</name>
<keyword evidence="2" id="KW-0966">Cell projection</keyword>
<feature type="compositionally biased region" description="Low complexity" evidence="1">
    <location>
        <begin position="324"/>
        <end position="335"/>
    </location>
</feature>
<feature type="compositionally biased region" description="Acidic residues" evidence="1">
    <location>
        <begin position="185"/>
        <end position="194"/>
    </location>
</feature>
<accession>A0A346XRL8</accession>
<sequence>MTPSDAQLTAWLAGDLDPIADAEVSAAVESDPAVAARADALAGVLAGLAMAAADPPPADFAESLDAGLAAALGLAAPATPVPAAPEAPTPPPAVSQRPAGRRDAGRPGAPRTGRRLQRLTSGLAVLLLVVASGGLLVRTLRDGTDRVLPPDPDVATHDTEPSGPGEEGLVDPASTDPEPSSATGGDDEDSDVDDGAQPTEAGPSQDEGVAEDVPAGPAATPGPAGGSTNGAPEPADTGDGAGAPSPPVAATGPTAAEDGDGDGDPTPAPPTPAPAPTPAQGVDPQPTEDAAGSGGGPTEEGDTTAQPDDPGAPPPAAGDEGDAPADGQPQPEAAPAAPPSRPTVADSRADLPTDDDVRAWFGGREETHQLLGLPEEEARDRAAEHRAVVEKSASFTSGAHPAACLDEALAGDTPAVVAAVESVVHDGQDAVAYLVVRGTPELDRADVLVATPNGCTTLFRGPVTA</sequence>
<feature type="region of interest" description="Disordered" evidence="1">
    <location>
        <begin position="143"/>
        <end position="356"/>
    </location>
</feature>
<feature type="compositionally biased region" description="Pro residues" evidence="1">
    <location>
        <begin position="80"/>
        <end position="93"/>
    </location>
</feature>
<feature type="compositionally biased region" description="Pro residues" evidence="1">
    <location>
        <begin position="266"/>
        <end position="277"/>
    </location>
</feature>
<feature type="compositionally biased region" description="Basic and acidic residues" evidence="1">
    <location>
        <begin position="347"/>
        <end position="356"/>
    </location>
</feature>
<evidence type="ECO:0000313" key="3">
    <source>
        <dbReference type="Proteomes" id="UP000264006"/>
    </source>
</evidence>
<protein>
    <submittedName>
        <fullName evidence="2">Flagellar hook-length control protein FliK</fullName>
    </submittedName>
</protein>